<dbReference type="PANTHER" id="PTHR31272">
    <property type="entry name" value="CYTOCHROME C-TYPE BIOGENESIS PROTEIN HI_1454-RELATED"/>
    <property type="match status" value="1"/>
</dbReference>
<name>A0A2S4K090_9SPIO</name>
<evidence type="ECO:0000256" key="7">
    <source>
        <dbReference type="SAM" id="Phobius"/>
    </source>
</evidence>
<evidence type="ECO:0000313" key="9">
    <source>
        <dbReference type="EMBL" id="POR05184.1"/>
    </source>
</evidence>
<feature type="transmembrane region" description="Helical" evidence="7">
    <location>
        <begin position="12"/>
        <end position="35"/>
    </location>
</feature>
<evidence type="ECO:0000256" key="3">
    <source>
        <dbReference type="ARBA" id="ARBA00022692"/>
    </source>
</evidence>
<dbReference type="InterPro" id="IPR051790">
    <property type="entry name" value="Cytochrome_c-biogenesis_DsbD"/>
</dbReference>
<sequence>MVGDLSLAAATATALAAGFVSFLSPCVFPLVPSYLSFISGSSFSDLSRGATATSLILTRTIAFVLGFSAVFVSLGILFSGPTIIFATALPWINLVAGAVLVFFGVTLIFSLPLFLERLLPRRLRQPPAKPASAGGALLAGAAFGAGWTPCIGPLLGSILFLAGSGGDPARAALLLGAYSLGLGLPFIAGGMMFSRLVTRARGMSPHLGKIRRASGFLLVVLGILIGRGQFQQINATILSAGFRLHQWGLETPQEAQRIFSLGLLLLALLCLLPLVAACMRARRREDDPAPKRKVPGRFALVSAGLALILFATAGLQAAGVLQAELLLSRWLLFQGL</sequence>
<proteinExistence type="inferred from homology"/>
<accession>A0A2S4K090</accession>
<evidence type="ECO:0000256" key="4">
    <source>
        <dbReference type="ARBA" id="ARBA00022748"/>
    </source>
</evidence>
<dbReference type="OrthoDB" id="9809733at2"/>
<dbReference type="Pfam" id="PF02683">
    <property type="entry name" value="DsbD_TM"/>
    <property type="match status" value="1"/>
</dbReference>
<keyword evidence="5 7" id="KW-1133">Transmembrane helix</keyword>
<dbReference type="EMBL" id="LPWH01000005">
    <property type="protein sequence ID" value="POR05184.1"/>
    <property type="molecule type" value="Genomic_DNA"/>
</dbReference>
<evidence type="ECO:0000256" key="6">
    <source>
        <dbReference type="ARBA" id="ARBA00023136"/>
    </source>
</evidence>
<organism evidence="9 10">
    <name type="scientific">Alkalispirochaeta sphaeroplastigenens</name>
    <dbReference type="NCBI Taxonomy" id="1187066"/>
    <lineage>
        <taxon>Bacteria</taxon>
        <taxon>Pseudomonadati</taxon>
        <taxon>Spirochaetota</taxon>
        <taxon>Spirochaetia</taxon>
        <taxon>Spirochaetales</taxon>
        <taxon>Spirochaetaceae</taxon>
        <taxon>Alkalispirochaeta</taxon>
    </lineage>
</organism>
<feature type="transmembrane region" description="Helical" evidence="7">
    <location>
        <begin position="258"/>
        <end position="277"/>
    </location>
</feature>
<dbReference type="InterPro" id="IPR003834">
    <property type="entry name" value="Cyt_c_assmbl_TM_dom"/>
</dbReference>
<feature type="transmembrane region" description="Helical" evidence="7">
    <location>
        <begin position="56"/>
        <end position="79"/>
    </location>
</feature>
<comment type="caution">
    <text evidence="9">The sequence shown here is derived from an EMBL/GenBank/DDBJ whole genome shotgun (WGS) entry which is preliminary data.</text>
</comment>
<reference evidence="10" key="1">
    <citation type="submission" date="2015-12" db="EMBL/GenBank/DDBJ databases">
        <authorList>
            <person name="Lodha T.D."/>
            <person name="Chintalapati S."/>
            <person name="Chintalapati V.R."/>
            <person name="Sravanthi T."/>
        </authorList>
    </citation>
    <scope>NUCLEOTIDE SEQUENCE [LARGE SCALE GENOMIC DNA]</scope>
    <source>
        <strain evidence="10">JC133</strain>
    </source>
</reference>
<evidence type="ECO:0000256" key="2">
    <source>
        <dbReference type="ARBA" id="ARBA00006143"/>
    </source>
</evidence>
<keyword evidence="6 7" id="KW-0472">Membrane</keyword>
<comment type="subcellular location">
    <subcellularLocation>
        <location evidence="1">Membrane</location>
        <topology evidence="1">Multi-pass membrane protein</topology>
    </subcellularLocation>
</comment>
<protein>
    <recommendedName>
        <fullName evidence="8">Cytochrome C biogenesis protein transmembrane domain-containing protein</fullName>
    </recommendedName>
</protein>
<feature type="transmembrane region" description="Helical" evidence="7">
    <location>
        <begin position="298"/>
        <end position="321"/>
    </location>
</feature>
<evidence type="ECO:0000259" key="8">
    <source>
        <dbReference type="Pfam" id="PF02683"/>
    </source>
</evidence>
<feature type="domain" description="Cytochrome C biogenesis protein transmembrane" evidence="8">
    <location>
        <begin position="10"/>
        <end position="224"/>
    </location>
</feature>
<evidence type="ECO:0000256" key="5">
    <source>
        <dbReference type="ARBA" id="ARBA00022989"/>
    </source>
</evidence>
<feature type="transmembrane region" description="Helical" evidence="7">
    <location>
        <begin position="136"/>
        <end position="160"/>
    </location>
</feature>
<evidence type="ECO:0000256" key="1">
    <source>
        <dbReference type="ARBA" id="ARBA00004141"/>
    </source>
</evidence>
<keyword evidence="4" id="KW-0201">Cytochrome c-type biogenesis</keyword>
<dbReference type="RefSeq" id="WP_103679317.1">
    <property type="nucleotide sequence ID" value="NZ_LPWH01000005.1"/>
</dbReference>
<comment type="similarity">
    <text evidence="2">Belongs to the DsbD family.</text>
</comment>
<dbReference type="GO" id="GO:0016020">
    <property type="term" value="C:membrane"/>
    <property type="evidence" value="ECO:0007669"/>
    <property type="project" value="UniProtKB-SubCell"/>
</dbReference>
<keyword evidence="3 7" id="KW-0812">Transmembrane</keyword>
<gene>
    <name evidence="9" type="ORF">AU468_02230</name>
</gene>
<dbReference type="AlphaFoldDB" id="A0A2S4K090"/>
<feature type="transmembrane region" description="Helical" evidence="7">
    <location>
        <begin position="91"/>
        <end position="115"/>
    </location>
</feature>
<feature type="transmembrane region" description="Helical" evidence="7">
    <location>
        <begin position="215"/>
        <end position="238"/>
    </location>
</feature>
<evidence type="ECO:0000313" key="10">
    <source>
        <dbReference type="Proteomes" id="UP000237350"/>
    </source>
</evidence>
<dbReference type="PANTHER" id="PTHR31272:SF4">
    <property type="entry name" value="CYTOCHROME C-TYPE BIOGENESIS PROTEIN HI_1454-RELATED"/>
    <property type="match status" value="1"/>
</dbReference>
<keyword evidence="10" id="KW-1185">Reference proteome</keyword>
<feature type="transmembrane region" description="Helical" evidence="7">
    <location>
        <begin position="172"/>
        <end position="194"/>
    </location>
</feature>
<dbReference type="GO" id="GO:0017004">
    <property type="term" value="P:cytochrome complex assembly"/>
    <property type="evidence" value="ECO:0007669"/>
    <property type="project" value="UniProtKB-KW"/>
</dbReference>
<dbReference type="Proteomes" id="UP000237350">
    <property type="component" value="Unassembled WGS sequence"/>
</dbReference>